<dbReference type="Proteomes" id="UP001206925">
    <property type="component" value="Unassembled WGS sequence"/>
</dbReference>
<keyword evidence="4" id="KW-1185">Reference proteome</keyword>
<evidence type="ECO:0000313" key="3">
    <source>
        <dbReference type="EMBL" id="KAI7735937.1"/>
    </source>
</evidence>
<gene>
    <name evidence="3" type="ORF">M8C21_000660</name>
</gene>
<keyword evidence="1" id="KW-0175">Coiled coil</keyword>
<accession>A0AAD5C6D3</accession>
<dbReference type="PANTHER" id="PTHR35992:SF1">
    <property type="entry name" value="CYTOMATRIX PROTEIN-LIKE PROTEIN"/>
    <property type="match status" value="1"/>
</dbReference>
<evidence type="ECO:0000256" key="2">
    <source>
        <dbReference type="SAM" id="MobiDB-lite"/>
    </source>
</evidence>
<organism evidence="3 4">
    <name type="scientific">Ambrosia artemisiifolia</name>
    <name type="common">Common ragweed</name>
    <dbReference type="NCBI Taxonomy" id="4212"/>
    <lineage>
        <taxon>Eukaryota</taxon>
        <taxon>Viridiplantae</taxon>
        <taxon>Streptophyta</taxon>
        <taxon>Embryophyta</taxon>
        <taxon>Tracheophyta</taxon>
        <taxon>Spermatophyta</taxon>
        <taxon>Magnoliopsida</taxon>
        <taxon>eudicotyledons</taxon>
        <taxon>Gunneridae</taxon>
        <taxon>Pentapetalae</taxon>
        <taxon>asterids</taxon>
        <taxon>campanulids</taxon>
        <taxon>Asterales</taxon>
        <taxon>Asteraceae</taxon>
        <taxon>Asteroideae</taxon>
        <taxon>Heliantheae alliance</taxon>
        <taxon>Heliantheae</taxon>
        <taxon>Ambrosia</taxon>
    </lineage>
</organism>
<evidence type="ECO:0000313" key="4">
    <source>
        <dbReference type="Proteomes" id="UP001206925"/>
    </source>
</evidence>
<name>A0AAD5C6D3_AMBAR</name>
<comment type="caution">
    <text evidence="3">The sequence shown here is derived from an EMBL/GenBank/DDBJ whole genome shotgun (WGS) entry which is preliminary data.</text>
</comment>
<feature type="coiled-coil region" evidence="1">
    <location>
        <begin position="32"/>
        <end position="59"/>
    </location>
</feature>
<dbReference type="AlphaFoldDB" id="A0AAD5C6D3"/>
<dbReference type="EMBL" id="JAMZMK010009406">
    <property type="protein sequence ID" value="KAI7735937.1"/>
    <property type="molecule type" value="Genomic_DNA"/>
</dbReference>
<feature type="coiled-coil region" evidence="1">
    <location>
        <begin position="179"/>
        <end position="241"/>
    </location>
</feature>
<proteinExistence type="predicted"/>
<feature type="region of interest" description="Disordered" evidence="2">
    <location>
        <begin position="255"/>
        <end position="274"/>
    </location>
</feature>
<sequence length="274" mass="32164">MGTKGRVSVDKNRSKDREESWKKIFKGLVDMIGNQQTQLQSLVEERKSLEKRFKLQQDRWLFDIKFLQHHISQMTRDSKIKDMARFVEDAKANLIISMKQKEALMNNLKFEEADDERNDLKILFEEVSQFLAEPNRVTRSNMRDVDESALKAERDFVWNQFKKTDDKLQEHIKKTRFEVEAANKKVQHLIANLDQSESLNIEKNRRISAFQDEIAVLEFESRKKSEEISRLTKELELLRGDSNSSITPILRRCMVKSSKKTHSSDTAIAEKEGK</sequence>
<protein>
    <submittedName>
        <fullName evidence="3">Uncharacterized protein</fullName>
    </submittedName>
</protein>
<evidence type="ECO:0000256" key="1">
    <source>
        <dbReference type="SAM" id="Coils"/>
    </source>
</evidence>
<reference evidence="3" key="1">
    <citation type="submission" date="2022-06" db="EMBL/GenBank/DDBJ databases">
        <title>Uncovering the hologenomic basis of an extraordinary plant invasion.</title>
        <authorList>
            <person name="Bieker V.C."/>
            <person name="Martin M.D."/>
            <person name="Gilbert T."/>
            <person name="Hodgins K."/>
            <person name="Battlay P."/>
            <person name="Petersen B."/>
            <person name="Wilson J."/>
        </authorList>
    </citation>
    <scope>NUCLEOTIDE SEQUENCE</scope>
    <source>
        <strain evidence="3">AA19_3_7</strain>
        <tissue evidence="3">Leaf</tissue>
    </source>
</reference>
<dbReference type="PANTHER" id="PTHR35992">
    <property type="entry name" value="CYTOMATRIX PROTEIN-LIKE PROTEIN"/>
    <property type="match status" value="1"/>
</dbReference>